<name>A0A3L9MIH1_9FLAO</name>
<dbReference type="RefSeq" id="WP_121933219.1">
    <property type="nucleotide sequence ID" value="NZ_RDOJ01000001.1"/>
</dbReference>
<evidence type="ECO:0000313" key="6">
    <source>
        <dbReference type="Proteomes" id="UP000275348"/>
    </source>
</evidence>
<proteinExistence type="predicted"/>
<evidence type="ECO:0000256" key="1">
    <source>
        <dbReference type="ARBA" id="ARBA00022729"/>
    </source>
</evidence>
<sequence>MRNIMSIILGLFTIIIQAQVSTNPNPLEADLPATIYFDKANTNLASYSGDIYAHTGVTINGNRWQNVIGNWGNNTTQPKLTYVSGTIYKLEIPTYIRQFYGVDTSTNITEISFVFRNAQGNLQTNPDIHISVGGFRVQMIQPAPNSITNVTTGNSFTIHATSTLAANWRLSSNGNVIQELNNTTIFNRNYTINSNQDYTLSATNPITQEVISNSFKAFLKPTVITQAIPQNLKQGINYTNDHTKAYLVLFAPQKEFIHVIGSFNNWNISNDYVMKRDTSNPDLYWIEINNLNPGEIYSFQYRTSDGIKTADPYSTLVLSPYDDQYISTSSYPNLPIYPNGQEFEVSILQTNAPSYQWNVQNFAKPNKENLIIYELLIRDFNTAKTWESLIDDFDYFKNLNVNAIEIMPVMEFEGNISWGYNTAYHLALDKAYGPANKMKEFIDLCHQNGIAVILDIALNHVYGRSPLVRMWMNDPDGDGFGEPTNTNPYVNTEAKHSYNVGYDLNHQLTPTQHYVNRTIEYWIKEFKIDGIRWDLTKGFTQNCSLSDENCTNSYQQDRVNILKQYADYQWSVDPTSYIIFEHLGQNGSAQEETEWANYRNNEGKGIMLWGKATHNFNQNTMGYAEESNFNWLKHTEKGFNKKHLIVYAESHDEERLMHKNLQWGAQEGTYNVKNLTTALERQKAVGAILFMIPGPKMIWQFSELGYDFSINYCNNGTTNEGCRTDPKPIPGEIGYLTNQDRTSVYDTWAKIIEIRLNNEVFNTDNYTISSGDLKPRISISNPNLTETELKDVIVVANFTTSTQTISPQFPYNGTWYNLMDESTINVNSTDFTLQLNPGEFRIFGNKSTLNIVKDSNKDKLIIYPNPTKNGFRISENTKNVRIIDLSGKTIKSFNGNFKKDNFFSTHSINRGIYLIEIKNSIKTYVQKLVIK</sequence>
<keyword evidence="6" id="KW-1185">Reference proteome</keyword>
<keyword evidence="2" id="KW-0119">Carbohydrate metabolism</keyword>
<dbReference type="NCBIfam" id="TIGR04183">
    <property type="entry name" value="Por_Secre_tail"/>
    <property type="match status" value="1"/>
</dbReference>
<dbReference type="InterPro" id="IPR006047">
    <property type="entry name" value="GH13_cat_dom"/>
</dbReference>
<dbReference type="Gene3D" id="2.60.40.10">
    <property type="entry name" value="Immunoglobulins"/>
    <property type="match status" value="1"/>
</dbReference>
<dbReference type="CDD" id="cd11350">
    <property type="entry name" value="AmyAc_4"/>
    <property type="match status" value="1"/>
</dbReference>
<dbReference type="PANTHER" id="PTHR43651">
    <property type="entry name" value="1,4-ALPHA-GLUCAN-BRANCHING ENZYME"/>
    <property type="match status" value="1"/>
</dbReference>
<evidence type="ECO:0000259" key="4">
    <source>
        <dbReference type="SMART" id="SM00642"/>
    </source>
</evidence>
<dbReference type="AlphaFoldDB" id="A0A3L9MIH1"/>
<dbReference type="GO" id="GO:0004553">
    <property type="term" value="F:hydrolase activity, hydrolyzing O-glycosyl compounds"/>
    <property type="evidence" value="ECO:0007669"/>
    <property type="project" value="InterPro"/>
</dbReference>
<dbReference type="EMBL" id="RDOJ01000001">
    <property type="protein sequence ID" value="RLZ12641.1"/>
    <property type="molecule type" value="Genomic_DNA"/>
</dbReference>
<evidence type="ECO:0000313" key="5">
    <source>
        <dbReference type="EMBL" id="RLZ12641.1"/>
    </source>
</evidence>
<dbReference type="Pfam" id="PF18962">
    <property type="entry name" value="Por_Secre_tail"/>
    <property type="match status" value="1"/>
</dbReference>
<dbReference type="InterPro" id="IPR004193">
    <property type="entry name" value="Glyco_hydro_13_N"/>
</dbReference>
<accession>A0A3L9MIH1</accession>
<dbReference type="InterPro" id="IPR014756">
    <property type="entry name" value="Ig_E-set"/>
</dbReference>
<dbReference type="InterPro" id="IPR026444">
    <property type="entry name" value="Secre_tail"/>
</dbReference>
<dbReference type="InterPro" id="IPR017853">
    <property type="entry name" value="GH"/>
</dbReference>
<dbReference type="InterPro" id="IPR013780">
    <property type="entry name" value="Glyco_hydro_b"/>
</dbReference>
<reference evidence="5 6" key="1">
    <citation type="submission" date="2018-10" db="EMBL/GenBank/DDBJ databases">
        <authorList>
            <person name="Chen X."/>
        </authorList>
    </citation>
    <scope>NUCLEOTIDE SEQUENCE [LARGE SCALE GENOMIC DNA]</scope>
    <source>
        <strain evidence="5 6">YIM 102668</strain>
    </source>
</reference>
<gene>
    <name evidence="5" type="ORF">EAH69_00340</name>
</gene>
<evidence type="ECO:0000256" key="2">
    <source>
        <dbReference type="ARBA" id="ARBA00023277"/>
    </source>
</evidence>
<evidence type="ECO:0000256" key="3">
    <source>
        <dbReference type="SAM" id="SignalP"/>
    </source>
</evidence>
<dbReference type="SMART" id="SM00642">
    <property type="entry name" value="Aamy"/>
    <property type="match status" value="1"/>
</dbReference>
<dbReference type="Proteomes" id="UP000275348">
    <property type="component" value="Unassembled WGS sequence"/>
</dbReference>
<organism evidence="5 6">
    <name type="scientific">Faecalibacter macacae</name>
    <dbReference type="NCBI Taxonomy" id="1859289"/>
    <lineage>
        <taxon>Bacteria</taxon>
        <taxon>Pseudomonadati</taxon>
        <taxon>Bacteroidota</taxon>
        <taxon>Flavobacteriia</taxon>
        <taxon>Flavobacteriales</taxon>
        <taxon>Weeksellaceae</taxon>
        <taxon>Faecalibacter</taxon>
    </lineage>
</organism>
<dbReference type="GO" id="GO:0005975">
    <property type="term" value="P:carbohydrate metabolic process"/>
    <property type="evidence" value="ECO:0007669"/>
    <property type="project" value="InterPro"/>
</dbReference>
<dbReference type="Gene3D" id="2.60.40.1180">
    <property type="entry name" value="Golgi alpha-mannosidase II"/>
    <property type="match status" value="1"/>
</dbReference>
<dbReference type="InterPro" id="IPR013783">
    <property type="entry name" value="Ig-like_fold"/>
</dbReference>
<comment type="caution">
    <text evidence="5">The sequence shown here is derived from an EMBL/GenBank/DDBJ whole genome shotgun (WGS) entry which is preliminary data.</text>
</comment>
<dbReference type="Gene3D" id="3.20.20.80">
    <property type="entry name" value="Glycosidases"/>
    <property type="match status" value="1"/>
</dbReference>
<feature type="signal peptide" evidence="3">
    <location>
        <begin position="1"/>
        <end position="18"/>
    </location>
</feature>
<keyword evidence="1 3" id="KW-0732">Signal</keyword>
<feature type="chain" id="PRO_5018113703" evidence="3">
    <location>
        <begin position="19"/>
        <end position="931"/>
    </location>
</feature>
<dbReference type="SUPFAM" id="SSF51445">
    <property type="entry name" value="(Trans)glycosidases"/>
    <property type="match status" value="1"/>
</dbReference>
<dbReference type="Pfam" id="PF00128">
    <property type="entry name" value="Alpha-amylase"/>
    <property type="match status" value="2"/>
</dbReference>
<dbReference type="SUPFAM" id="SSF81296">
    <property type="entry name" value="E set domains"/>
    <property type="match status" value="1"/>
</dbReference>
<dbReference type="OrthoDB" id="9761875at2"/>
<protein>
    <submittedName>
        <fullName evidence="5">T9SS C-terminal target domain-containing protein</fullName>
    </submittedName>
</protein>
<feature type="domain" description="Glycosyl hydrolase family 13 catalytic" evidence="4">
    <location>
        <begin position="374"/>
        <end position="755"/>
    </location>
</feature>
<dbReference type="Pfam" id="PF02922">
    <property type="entry name" value="CBM_48"/>
    <property type="match status" value="1"/>
</dbReference>